<keyword evidence="7 8" id="KW-0472">Membrane</keyword>
<dbReference type="GO" id="GO:0008360">
    <property type="term" value="P:regulation of cell shape"/>
    <property type="evidence" value="ECO:0007669"/>
    <property type="project" value="UniProtKB-UniRule"/>
</dbReference>
<evidence type="ECO:0000256" key="3">
    <source>
        <dbReference type="ARBA" id="ARBA00022475"/>
    </source>
</evidence>
<keyword evidence="4 9" id="KW-0812">Transmembrane</keyword>
<feature type="transmembrane region" description="Helical" evidence="9">
    <location>
        <begin position="12"/>
        <end position="29"/>
    </location>
</feature>
<sequence>MALTIIPWSTPILDLTPDWVLLVLIYWALASPETASVGKAWFAGLLVDVLTGQLLGQYALAYAFSIYLSVKQQKRIRHTPIIQQSLFVSLILLVAQIIIFWVERINGQTLPMQFWLSVLTGGLVWPIILMLMRKIRFFSY</sequence>
<dbReference type="InterPro" id="IPR007227">
    <property type="entry name" value="Cell_shape_determining_MreD"/>
</dbReference>
<evidence type="ECO:0000256" key="7">
    <source>
        <dbReference type="ARBA" id="ARBA00023136"/>
    </source>
</evidence>
<comment type="subcellular location">
    <subcellularLocation>
        <location evidence="8">Cell inner membrane</location>
    </subcellularLocation>
    <subcellularLocation>
        <location evidence="1">Cell membrane</location>
        <topology evidence="1">Multi-pass membrane protein</topology>
    </subcellularLocation>
</comment>
<evidence type="ECO:0000256" key="5">
    <source>
        <dbReference type="ARBA" id="ARBA00022960"/>
    </source>
</evidence>
<dbReference type="EMBL" id="LPUF01000001">
    <property type="protein sequence ID" value="OQK17019.1"/>
    <property type="molecule type" value="Genomic_DNA"/>
</dbReference>
<accession>A0A1V8M639</accession>
<evidence type="ECO:0000313" key="10">
    <source>
        <dbReference type="EMBL" id="OQK17019.1"/>
    </source>
</evidence>
<feature type="transmembrane region" description="Helical" evidence="9">
    <location>
        <begin position="85"/>
        <end position="102"/>
    </location>
</feature>
<feature type="transmembrane region" description="Helical" evidence="9">
    <location>
        <begin position="41"/>
        <end position="64"/>
    </location>
</feature>
<comment type="similarity">
    <text evidence="2 8">Belongs to the MreD family.</text>
</comment>
<dbReference type="InterPro" id="IPR026034">
    <property type="entry name" value="MreD_proteobac"/>
</dbReference>
<dbReference type="AlphaFoldDB" id="A0A1V8M639"/>
<keyword evidence="3 8" id="KW-1003">Cell membrane</keyword>
<gene>
    <name evidence="10" type="ORF">AU255_03725</name>
</gene>
<protein>
    <recommendedName>
        <fullName evidence="8">Rod shape-determining protein MreD</fullName>
    </recommendedName>
</protein>
<comment type="function">
    <text evidence="8">Involved in formation of the rod shape of the cell. May also contribute to regulation of formation of penicillin-binding proteins.</text>
</comment>
<proteinExistence type="inferred from homology"/>
<dbReference type="STRING" id="1420851.AU255_03725"/>
<feature type="transmembrane region" description="Helical" evidence="9">
    <location>
        <begin position="114"/>
        <end position="132"/>
    </location>
</feature>
<comment type="caution">
    <text evidence="10">The sequence shown here is derived from an EMBL/GenBank/DDBJ whole genome shotgun (WGS) entry which is preliminary data.</text>
</comment>
<dbReference type="GO" id="GO:0005886">
    <property type="term" value="C:plasma membrane"/>
    <property type="evidence" value="ECO:0007669"/>
    <property type="project" value="UniProtKB-SubCell"/>
</dbReference>
<evidence type="ECO:0000256" key="6">
    <source>
        <dbReference type="ARBA" id="ARBA00022989"/>
    </source>
</evidence>
<reference evidence="10 11" key="1">
    <citation type="submission" date="2015-12" db="EMBL/GenBank/DDBJ databases">
        <authorList>
            <person name="Shamseldin A."/>
            <person name="Moawad H."/>
            <person name="Abd El-Rahim W.M."/>
            <person name="Sadowsky M.J."/>
        </authorList>
    </citation>
    <scope>NUCLEOTIDE SEQUENCE [LARGE SCALE GENOMIC DNA]</scope>
    <source>
        <strain evidence="10 11">WF1</strain>
    </source>
</reference>
<evidence type="ECO:0000256" key="9">
    <source>
        <dbReference type="SAM" id="Phobius"/>
    </source>
</evidence>
<keyword evidence="8" id="KW-0997">Cell inner membrane</keyword>
<dbReference type="Pfam" id="PF04093">
    <property type="entry name" value="MreD"/>
    <property type="match status" value="1"/>
</dbReference>
<dbReference type="PIRSF" id="PIRSF018472">
    <property type="entry name" value="MreD_proteobac"/>
    <property type="match status" value="1"/>
</dbReference>
<evidence type="ECO:0000256" key="1">
    <source>
        <dbReference type="ARBA" id="ARBA00004651"/>
    </source>
</evidence>
<evidence type="ECO:0000256" key="4">
    <source>
        <dbReference type="ARBA" id="ARBA00022692"/>
    </source>
</evidence>
<organism evidence="10 11">
    <name type="scientific">Methyloprofundus sedimenti</name>
    <dbReference type="NCBI Taxonomy" id="1420851"/>
    <lineage>
        <taxon>Bacteria</taxon>
        <taxon>Pseudomonadati</taxon>
        <taxon>Pseudomonadota</taxon>
        <taxon>Gammaproteobacteria</taxon>
        <taxon>Methylococcales</taxon>
        <taxon>Methylococcaceae</taxon>
        <taxon>Methyloprofundus</taxon>
    </lineage>
</organism>
<keyword evidence="11" id="KW-1185">Reference proteome</keyword>
<dbReference type="Proteomes" id="UP000191980">
    <property type="component" value="Unassembled WGS sequence"/>
</dbReference>
<keyword evidence="5 8" id="KW-0133">Cell shape</keyword>
<name>A0A1V8M639_9GAMM</name>
<evidence type="ECO:0000256" key="8">
    <source>
        <dbReference type="PIRNR" id="PIRNR018472"/>
    </source>
</evidence>
<evidence type="ECO:0000313" key="11">
    <source>
        <dbReference type="Proteomes" id="UP000191980"/>
    </source>
</evidence>
<evidence type="ECO:0000256" key="2">
    <source>
        <dbReference type="ARBA" id="ARBA00007776"/>
    </source>
</evidence>
<dbReference type="PANTHER" id="PTHR37484:SF1">
    <property type="entry name" value="ROD SHAPE-DETERMINING PROTEIN MRED"/>
    <property type="match status" value="1"/>
</dbReference>
<dbReference type="PANTHER" id="PTHR37484">
    <property type="entry name" value="ROD SHAPE-DETERMINING PROTEIN MRED"/>
    <property type="match status" value="1"/>
</dbReference>
<keyword evidence="6 9" id="KW-1133">Transmembrane helix</keyword>
<dbReference type="NCBIfam" id="TIGR03426">
    <property type="entry name" value="shape_MreD"/>
    <property type="match status" value="1"/>
</dbReference>